<dbReference type="Pfam" id="PF04051">
    <property type="entry name" value="TRAPP"/>
    <property type="match status" value="1"/>
</dbReference>
<dbReference type="GO" id="GO:0030008">
    <property type="term" value="C:TRAPP complex"/>
    <property type="evidence" value="ECO:0007669"/>
    <property type="project" value="InterPro"/>
</dbReference>
<dbReference type="SUPFAM" id="SSF111126">
    <property type="entry name" value="Ligand-binding domain in the NO signalling and Golgi transport"/>
    <property type="match status" value="1"/>
</dbReference>
<keyword evidence="8" id="KW-0732">Signal</keyword>
<name>A0A7J8XAB1_GOSAI</name>
<dbReference type="InterPro" id="IPR024096">
    <property type="entry name" value="NO_sig/Golgi_transp_ligand-bd"/>
</dbReference>
<evidence type="ECO:0000256" key="4">
    <source>
        <dbReference type="ARBA" id="ARBA00022448"/>
    </source>
</evidence>
<evidence type="ECO:0000256" key="2">
    <source>
        <dbReference type="ARBA" id="ARBA00004240"/>
    </source>
</evidence>
<dbReference type="InterPro" id="IPR016721">
    <property type="entry name" value="Bet3"/>
</dbReference>
<evidence type="ECO:0000256" key="1">
    <source>
        <dbReference type="ARBA" id="ARBA00004222"/>
    </source>
</evidence>
<comment type="caution">
    <text evidence="9">The sequence shown here is derived from an EMBL/GenBank/DDBJ whole genome shotgun (WGS) entry which is preliminary data.</text>
</comment>
<dbReference type="GO" id="GO:0005794">
    <property type="term" value="C:Golgi apparatus"/>
    <property type="evidence" value="ECO:0007669"/>
    <property type="project" value="UniProtKB-SubCell"/>
</dbReference>
<dbReference type="CDD" id="cd14942">
    <property type="entry name" value="TRAPPC3_bet3"/>
    <property type="match status" value="1"/>
</dbReference>
<evidence type="ECO:0000313" key="10">
    <source>
        <dbReference type="Proteomes" id="UP000593577"/>
    </source>
</evidence>
<comment type="subcellular location">
    <subcellularLocation>
        <location evidence="2">Endoplasmic reticulum</location>
    </subcellularLocation>
    <subcellularLocation>
        <location evidence="1">Golgi apparatus</location>
        <location evidence="1">cis-Golgi network</location>
    </subcellularLocation>
</comment>
<keyword evidence="10" id="KW-1185">Reference proteome</keyword>
<gene>
    <name evidence="9" type="ORF">Goari_025798</name>
</gene>
<dbReference type="Gene3D" id="3.30.1380.20">
    <property type="entry name" value="Trafficking protein particle complex subunit 3"/>
    <property type="match status" value="1"/>
</dbReference>
<dbReference type="AlphaFoldDB" id="A0A7J8XAB1"/>
<feature type="non-terminal residue" evidence="9">
    <location>
        <position position="161"/>
    </location>
</feature>
<keyword evidence="6" id="KW-0931">ER-Golgi transport</keyword>
<dbReference type="GO" id="GO:0005783">
    <property type="term" value="C:endoplasmic reticulum"/>
    <property type="evidence" value="ECO:0007669"/>
    <property type="project" value="UniProtKB-SubCell"/>
</dbReference>
<keyword evidence="7" id="KW-0333">Golgi apparatus</keyword>
<comment type="similarity">
    <text evidence="3">Belongs to the TRAPP small subunits family. BET3 subfamily.</text>
</comment>
<sequence>MIAKVGFKMFLGVTASVMNWDADGTCCSIVLEDNPLVDFVELPDTCQGLYYCNILSGVIRGALEMVAMKTEVTWIRDMLRGDDAYELQVKLLKQVPEEYPYKDDEVYMIYTPKLLMLLILHIGSDGKWVDWIGLGQTKFAKRYRGIPTHWKKSALVKAARA</sequence>
<feature type="chain" id="PRO_5029570011" description="Trafficking protein particle complex subunit" evidence="8">
    <location>
        <begin position="16"/>
        <end position="161"/>
    </location>
</feature>
<proteinExistence type="inferred from homology"/>
<evidence type="ECO:0000256" key="7">
    <source>
        <dbReference type="ARBA" id="ARBA00023034"/>
    </source>
</evidence>
<evidence type="ECO:0000256" key="8">
    <source>
        <dbReference type="SAM" id="SignalP"/>
    </source>
</evidence>
<evidence type="ECO:0000313" key="9">
    <source>
        <dbReference type="EMBL" id="MBA0684203.1"/>
    </source>
</evidence>
<feature type="signal peptide" evidence="8">
    <location>
        <begin position="1"/>
        <end position="15"/>
    </location>
</feature>
<dbReference type="PANTHER" id="PTHR13048">
    <property type="entry name" value="TRAFFICKING PROTEIN PARTICLE COMPLEX SUBUNIT 3"/>
    <property type="match status" value="1"/>
</dbReference>
<dbReference type="InterPro" id="IPR007194">
    <property type="entry name" value="TRAPP_component"/>
</dbReference>
<reference evidence="9 10" key="1">
    <citation type="journal article" date="2019" name="Genome Biol. Evol.">
        <title>Insights into the evolution of the New World diploid cottons (Gossypium, subgenus Houzingenia) based on genome sequencing.</title>
        <authorList>
            <person name="Grover C.E."/>
            <person name="Arick M.A. 2nd"/>
            <person name="Thrash A."/>
            <person name="Conover J.L."/>
            <person name="Sanders W.S."/>
            <person name="Peterson D.G."/>
            <person name="Frelichowski J.E."/>
            <person name="Scheffler J.A."/>
            <person name="Scheffler B.E."/>
            <person name="Wendel J.F."/>
        </authorList>
    </citation>
    <scope>NUCLEOTIDE SEQUENCE [LARGE SCALE GENOMIC DNA]</scope>
    <source>
        <strain evidence="9">185</strain>
        <tissue evidence="9">Leaf</tissue>
    </source>
</reference>
<dbReference type="Proteomes" id="UP000593577">
    <property type="component" value="Unassembled WGS sequence"/>
</dbReference>
<dbReference type="EMBL" id="JABFAA010000006">
    <property type="protein sequence ID" value="MBA0684203.1"/>
    <property type="molecule type" value="Genomic_DNA"/>
</dbReference>
<accession>A0A7J8XAB1</accession>
<organism evidence="9 10">
    <name type="scientific">Gossypium aridum</name>
    <name type="common">American cotton</name>
    <name type="synonym">Erioxylum aridum</name>
    <dbReference type="NCBI Taxonomy" id="34290"/>
    <lineage>
        <taxon>Eukaryota</taxon>
        <taxon>Viridiplantae</taxon>
        <taxon>Streptophyta</taxon>
        <taxon>Embryophyta</taxon>
        <taxon>Tracheophyta</taxon>
        <taxon>Spermatophyta</taxon>
        <taxon>Magnoliopsida</taxon>
        <taxon>eudicotyledons</taxon>
        <taxon>Gunneridae</taxon>
        <taxon>Pentapetalae</taxon>
        <taxon>rosids</taxon>
        <taxon>malvids</taxon>
        <taxon>Malvales</taxon>
        <taxon>Malvaceae</taxon>
        <taxon>Malvoideae</taxon>
        <taxon>Gossypium</taxon>
    </lineage>
</organism>
<evidence type="ECO:0008006" key="11">
    <source>
        <dbReference type="Google" id="ProtNLM"/>
    </source>
</evidence>
<protein>
    <recommendedName>
        <fullName evidence="11">Trafficking protein particle complex subunit</fullName>
    </recommendedName>
</protein>
<keyword evidence="4" id="KW-0813">Transport</keyword>
<evidence type="ECO:0000256" key="5">
    <source>
        <dbReference type="ARBA" id="ARBA00022824"/>
    </source>
</evidence>
<dbReference type="GO" id="GO:0048193">
    <property type="term" value="P:Golgi vesicle transport"/>
    <property type="evidence" value="ECO:0007669"/>
    <property type="project" value="InterPro"/>
</dbReference>
<evidence type="ECO:0000256" key="6">
    <source>
        <dbReference type="ARBA" id="ARBA00022892"/>
    </source>
</evidence>
<evidence type="ECO:0000256" key="3">
    <source>
        <dbReference type="ARBA" id="ARBA00006218"/>
    </source>
</evidence>
<keyword evidence="5" id="KW-0256">Endoplasmic reticulum</keyword>